<reference evidence="1" key="1">
    <citation type="journal article" date="2020" name="Nature">
        <title>Giant virus diversity and host interactions through global metagenomics.</title>
        <authorList>
            <person name="Schulz F."/>
            <person name="Roux S."/>
            <person name="Paez-Espino D."/>
            <person name="Jungbluth S."/>
            <person name="Walsh D.A."/>
            <person name="Denef V.J."/>
            <person name="McMahon K.D."/>
            <person name="Konstantinidis K.T."/>
            <person name="Eloe-Fadrosh E.A."/>
            <person name="Kyrpides N.C."/>
            <person name="Woyke T."/>
        </authorList>
    </citation>
    <scope>NUCLEOTIDE SEQUENCE</scope>
    <source>
        <strain evidence="1">GVMAG-S-1062768-28</strain>
    </source>
</reference>
<organism evidence="1">
    <name type="scientific">viral metagenome</name>
    <dbReference type="NCBI Taxonomy" id="1070528"/>
    <lineage>
        <taxon>unclassified sequences</taxon>
        <taxon>metagenomes</taxon>
        <taxon>organismal metagenomes</taxon>
    </lineage>
</organism>
<dbReference type="AlphaFoldDB" id="A0A6C0JWK3"/>
<evidence type="ECO:0000313" key="1">
    <source>
        <dbReference type="EMBL" id="QHU08248.1"/>
    </source>
</evidence>
<accession>A0A6C0JWK3</accession>
<sequence>MANIFYGTYDRNIDVTNKIIAGNIPQQDGNRAAIFGDPCYGHLKHVTYKDSTRQIIYPYYVTGNVSRLLEALNTPPTTYVIVSTCLLPGNFEIRKEQYIRGINSIIDKCATIPNTKIILVENNGQRQTFLDEFVNNHIAVLYTRNNFLPTWNKGRKELLDVLACIETFKIRDQDFIVKVTGRYYLDPKDCPFFDRLKEGTWDSIMRYGNYCTGPDTPTGDCILGIVGMRCKYVKEINVPVTESAEISWAAKSLNIPDNKQCVITDHLGIYIAPGTNTYFLV</sequence>
<name>A0A6C0JWK3_9ZZZZ</name>
<protein>
    <submittedName>
        <fullName evidence="1">Uncharacterized protein</fullName>
    </submittedName>
</protein>
<proteinExistence type="predicted"/>
<dbReference type="EMBL" id="MN740695">
    <property type="protein sequence ID" value="QHU08248.1"/>
    <property type="molecule type" value="Genomic_DNA"/>
</dbReference>